<gene>
    <name evidence="1" type="ORF">SLNSH_13675</name>
</gene>
<sequence length="194" mass="20778">MLMSPRLRRYAYFGLLGLVLAVMVHLASMLALPSFASQNADARLAAFADRHVVTLLPAAVPGPSPLPFRDPATVMAVCRYDLAAGPIRVQATAGEVFLSMAFHRSMGGVFYALTDRSAVRGLMDVVIVTQPQLEALQANDPEDEPVRELRLVSPDRTGFVTFRALAPEPGVAADAEALLKAAVCRPEPLPAKGK</sequence>
<dbReference type="EMBL" id="PVZS01000013">
    <property type="protein sequence ID" value="PSC04540.1"/>
    <property type="molecule type" value="Genomic_DNA"/>
</dbReference>
<name>A0A2T1HSA2_9HYPH</name>
<dbReference type="Proteomes" id="UP000239772">
    <property type="component" value="Unassembled WGS sequence"/>
</dbReference>
<evidence type="ECO:0000313" key="2">
    <source>
        <dbReference type="Proteomes" id="UP000239772"/>
    </source>
</evidence>
<comment type="caution">
    <text evidence="1">The sequence shown here is derived from an EMBL/GenBank/DDBJ whole genome shotgun (WGS) entry which is preliminary data.</text>
</comment>
<protein>
    <submittedName>
        <fullName evidence="1">DUF1254 domain-containing protein</fullName>
    </submittedName>
</protein>
<accession>A0A2T1HSA2</accession>
<reference evidence="2" key="1">
    <citation type="submission" date="2018-03" db="EMBL/GenBank/DDBJ databases">
        <authorList>
            <person name="Sun L."/>
            <person name="Liu H."/>
            <person name="Chen W."/>
            <person name="Huang K."/>
            <person name="Liu W."/>
            <person name="Gao X."/>
        </authorList>
    </citation>
    <scope>NUCLEOTIDE SEQUENCE [LARGE SCALE GENOMIC DNA]</scope>
    <source>
        <strain evidence="2">SH9</strain>
    </source>
</reference>
<keyword evidence="2" id="KW-1185">Reference proteome</keyword>
<evidence type="ECO:0000313" key="1">
    <source>
        <dbReference type="EMBL" id="PSC04540.1"/>
    </source>
</evidence>
<organism evidence="1 2">
    <name type="scientific">Alsobacter soli</name>
    <dbReference type="NCBI Taxonomy" id="2109933"/>
    <lineage>
        <taxon>Bacteria</taxon>
        <taxon>Pseudomonadati</taxon>
        <taxon>Pseudomonadota</taxon>
        <taxon>Alphaproteobacteria</taxon>
        <taxon>Hyphomicrobiales</taxon>
        <taxon>Alsobacteraceae</taxon>
        <taxon>Alsobacter</taxon>
    </lineage>
</organism>
<dbReference type="AlphaFoldDB" id="A0A2T1HSA2"/>
<proteinExistence type="predicted"/>